<keyword evidence="4" id="KW-1003">Cell membrane</keyword>
<comment type="cofactor">
    <cofactor evidence="1">
        <name>Zn(2+)</name>
        <dbReference type="ChEBI" id="CHEBI:29105"/>
    </cofactor>
</comment>
<dbReference type="GO" id="GO:0005886">
    <property type="term" value="C:plasma membrane"/>
    <property type="evidence" value="ECO:0007669"/>
    <property type="project" value="UniProtKB-SubCell"/>
</dbReference>
<reference evidence="15" key="1">
    <citation type="submission" date="2018-06" db="EMBL/GenBank/DDBJ databases">
        <authorList>
            <person name="Zhirakovskaya E."/>
        </authorList>
    </citation>
    <scope>NUCLEOTIDE SEQUENCE</scope>
</reference>
<feature type="transmembrane region" description="Helical" evidence="13">
    <location>
        <begin position="138"/>
        <end position="160"/>
    </location>
</feature>
<dbReference type="AlphaFoldDB" id="A0A3B1AJQ0"/>
<comment type="subcellular location">
    <subcellularLocation>
        <location evidence="2">Cell membrane</location>
        <topology evidence="2">Multi-pass membrane protein</topology>
    </subcellularLocation>
</comment>
<evidence type="ECO:0000256" key="6">
    <source>
        <dbReference type="ARBA" id="ARBA00022692"/>
    </source>
</evidence>
<dbReference type="PANTHER" id="PTHR35864">
    <property type="entry name" value="ZINC METALLOPROTEASE MJ0611-RELATED"/>
    <property type="match status" value="1"/>
</dbReference>
<dbReference type="PANTHER" id="PTHR35864:SF1">
    <property type="entry name" value="ZINC METALLOPROTEASE YWHC-RELATED"/>
    <property type="match status" value="1"/>
</dbReference>
<keyword evidence="7" id="KW-0479">Metal-binding</keyword>
<dbReference type="GO" id="GO:0006508">
    <property type="term" value="P:proteolysis"/>
    <property type="evidence" value="ECO:0007669"/>
    <property type="project" value="UniProtKB-KW"/>
</dbReference>
<dbReference type="Pfam" id="PF02163">
    <property type="entry name" value="Peptidase_M50"/>
    <property type="match status" value="1"/>
</dbReference>
<evidence type="ECO:0000313" key="15">
    <source>
        <dbReference type="EMBL" id="VAX01941.1"/>
    </source>
</evidence>
<evidence type="ECO:0000256" key="1">
    <source>
        <dbReference type="ARBA" id="ARBA00001947"/>
    </source>
</evidence>
<keyword evidence="6 13" id="KW-0812">Transmembrane</keyword>
<dbReference type="InterPro" id="IPR052348">
    <property type="entry name" value="Metallopeptidase_M50B"/>
</dbReference>
<evidence type="ECO:0000256" key="7">
    <source>
        <dbReference type="ARBA" id="ARBA00022723"/>
    </source>
</evidence>
<evidence type="ECO:0000256" key="4">
    <source>
        <dbReference type="ARBA" id="ARBA00022475"/>
    </source>
</evidence>
<keyword evidence="9" id="KW-0862">Zinc</keyword>
<dbReference type="InterPro" id="IPR044537">
    <property type="entry name" value="Rip2-like"/>
</dbReference>
<feature type="domain" description="Peptidase M50" evidence="14">
    <location>
        <begin position="25"/>
        <end position="126"/>
    </location>
</feature>
<keyword evidence="12 13" id="KW-0472">Membrane</keyword>
<organism evidence="15">
    <name type="scientific">hydrothermal vent metagenome</name>
    <dbReference type="NCBI Taxonomy" id="652676"/>
    <lineage>
        <taxon>unclassified sequences</taxon>
        <taxon>metagenomes</taxon>
        <taxon>ecological metagenomes</taxon>
    </lineage>
</organism>
<sequence>MARKPDIIPQMDELTTVQRVAVWALPVLFAITVHEVAHGWVAKKLGDPTAMMLGRLTLNPIKHIDPIGTVVVPIVLMLMGGFIFGWAKPVPVTWENLKNPRRDMALVAIAGPLSNLLMAILWALIMKLGFVIAASMPSLAWPLIYMGGAGIAINAILMLLNLLPIPPLDGGRVLAGLLPGPWAWQLGRIEPYGLFILVGLLATGMLGTILGPPMRLFEGLLFGLAGVG</sequence>
<keyword evidence="5 15" id="KW-0645">Protease</keyword>
<evidence type="ECO:0000256" key="5">
    <source>
        <dbReference type="ARBA" id="ARBA00022670"/>
    </source>
</evidence>
<evidence type="ECO:0000256" key="11">
    <source>
        <dbReference type="ARBA" id="ARBA00023049"/>
    </source>
</evidence>
<feature type="transmembrane region" description="Helical" evidence="13">
    <location>
        <begin position="104"/>
        <end position="126"/>
    </location>
</feature>
<dbReference type="CDD" id="cd06158">
    <property type="entry name" value="S2P-M50_like_1"/>
    <property type="match status" value="1"/>
</dbReference>
<keyword evidence="8" id="KW-0378">Hydrolase</keyword>
<keyword evidence="11 15" id="KW-0482">Metalloprotease</keyword>
<name>A0A3B1AJQ0_9ZZZZ</name>
<feature type="transmembrane region" description="Helical" evidence="13">
    <location>
        <begin position="20"/>
        <end position="42"/>
    </location>
</feature>
<dbReference type="GO" id="GO:0046872">
    <property type="term" value="F:metal ion binding"/>
    <property type="evidence" value="ECO:0007669"/>
    <property type="project" value="UniProtKB-KW"/>
</dbReference>
<evidence type="ECO:0000256" key="10">
    <source>
        <dbReference type="ARBA" id="ARBA00022989"/>
    </source>
</evidence>
<evidence type="ECO:0000256" key="3">
    <source>
        <dbReference type="ARBA" id="ARBA00007931"/>
    </source>
</evidence>
<evidence type="ECO:0000256" key="8">
    <source>
        <dbReference type="ARBA" id="ARBA00022801"/>
    </source>
</evidence>
<keyword evidence="10 13" id="KW-1133">Transmembrane helix</keyword>
<evidence type="ECO:0000259" key="14">
    <source>
        <dbReference type="Pfam" id="PF02163"/>
    </source>
</evidence>
<accession>A0A3B1AJQ0</accession>
<feature type="transmembrane region" description="Helical" evidence="13">
    <location>
        <begin position="192"/>
        <end position="211"/>
    </location>
</feature>
<proteinExistence type="inferred from homology"/>
<feature type="transmembrane region" description="Helical" evidence="13">
    <location>
        <begin position="63"/>
        <end position="84"/>
    </location>
</feature>
<gene>
    <name evidence="15" type="ORF">MNBD_GAMMA19-2041</name>
</gene>
<comment type="similarity">
    <text evidence="3">Belongs to the peptidase M50B family.</text>
</comment>
<evidence type="ECO:0000256" key="12">
    <source>
        <dbReference type="ARBA" id="ARBA00023136"/>
    </source>
</evidence>
<dbReference type="GO" id="GO:0008237">
    <property type="term" value="F:metallopeptidase activity"/>
    <property type="evidence" value="ECO:0007669"/>
    <property type="project" value="UniProtKB-KW"/>
</dbReference>
<dbReference type="EMBL" id="UOFV01000279">
    <property type="protein sequence ID" value="VAX01941.1"/>
    <property type="molecule type" value="Genomic_DNA"/>
</dbReference>
<protein>
    <submittedName>
        <fullName evidence="15">FIG004556: membrane metalloprotease</fullName>
    </submittedName>
</protein>
<dbReference type="InterPro" id="IPR008915">
    <property type="entry name" value="Peptidase_M50"/>
</dbReference>
<evidence type="ECO:0000256" key="13">
    <source>
        <dbReference type="SAM" id="Phobius"/>
    </source>
</evidence>
<evidence type="ECO:0000256" key="9">
    <source>
        <dbReference type="ARBA" id="ARBA00022833"/>
    </source>
</evidence>
<evidence type="ECO:0000256" key="2">
    <source>
        <dbReference type="ARBA" id="ARBA00004651"/>
    </source>
</evidence>